<dbReference type="RefSeq" id="WP_012239573.1">
    <property type="nucleotide sequence ID" value="NC_010162.1"/>
</dbReference>
<dbReference type="EMBL" id="AM746676">
    <property type="protein sequence ID" value="CAN97134.1"/>
    <property type="molecule type" value="Genomic_DNA"/>
</dbReference>
<organism evidence="1 2">
    <name type="scientific">Sorangium cellulosum (strain So ce56)</name>
    <name type="common">Polyangium cellulosum (strain So ce56)</name>
    <dbReference type="NCBI Taxonomy" id="448385"/>
    <lineage>
        <taxon>Bacteria</taxon>
        <taxon>Pseudomonadati</taxon>
        <taxon>Myxococcota</taxon>
        <taxon>Polyangia</taxon>
        <taxon>Polyangiales</taxon>
        <taxon>Polyangiaceae</taxon>
        <taxon>Sorangium</taxon>
    </lineage>
</organism>
<name>A9GXS0_SORC5</name>
<gene>
    <name evidence="1" type="ordered locus">sce6965</name>
</gene>
<dbReference type="KEGG" id="scl:sce6965"/>
<dbReference type="AlphaFoldDB" id="A9GXS0"/>
<reference evidence="1 2" key="1">
    <citation type="journal article" date="2007" name="Nat. Biotechnol.">
        <title>Complete genome sequence of the myxobacterium Sorangium cellulosum.</title>
        <authorList>
            <person name="Schneiker S."/>
            <person name="Perlova O."/>
            <person name="Kaiser O."/>
            <person name="Gerth K."/>
            <person name="Alici A."/>
            <person name="Altmeyer M.O."/>
            <person name="Bartels D."/>
            <person name="Bekel T."/>
            <person name="Beyer S."/>
            <person name="Bode E."/>
            <person name="Bode H.B."/>
            <person name="Bolten C.J."/>
            <person name="Choudhuri J.V."/>
            <person name="Doss S."/>
            <person name="Elnakady Y.A."/>
            <person name="Frank B."/>
            <person name="Gaigalat L."/>
            <person name="Goesmann A."/>
            <person name="Groeger C."/>
            <person name="Gross F."/>
            <person name="Jelsbak L."/>
            <person name="Jelsbak L."/>
            <person name="Kalinowski J."/>
            <person name="Kegler C."/>
            <person name="Knauber T."/>
            <person name="Konietzny S."/>
            <person name="Kopp M."/>
            <person name="Krause L."/>
            <person name="Krug D."/>
            <person name="Linke B."/>
            <person name="Mahmud T."/>
            <person name="Martinez-Arias R."/>
            <person name="McHardy A.C."/>
            <person name="Merai M."/>
            <person name="Meyer F."/>
            <person name="Mormann S."/>
            <person name="Munoz-Dorado J."/>
            <person name="Perez J."/>
            <person name="Pradella S."/>
            <person name="Rachid S."/>
            <person name="Raddatz G."/>
            <person name="Rosenau F."/>
            <person name="Rueckert C."/>
            <person name="Sasse F."/>
            <person name="Scharfe M."/>
            <person name="Schuster S.C."/>
            <person name="Suen G."/>
            <person name="Treuner-Lange A."/>
            <person name="Velicer G.J."/>
            <person name="Vorholter F.-J."/>
            <person name="Weissman K.J."/>
            <person name="Welch R.D."/>
            <person name="Wenzel S.C."/>
            <person name="Whitworth D.E."/>
            <person name="Wilhelm S."/>
            <person name="Wittmann C."/>
            <person name="Bloecker H."/>
            <person name="Puehler A."/>
            <person name="Mueller R."/>
        </authorList>
    </citation>
    <scope>NUCLEOTIDE SEQUENCE [LARGE SCALE GENOMIC DNA]</scope>
    <source>
        <strain evidence="2">So ce56</strain>
    </source>
</reference>
<protein>
    <submittedName>
        <fullName evidence="1">Uncharacterized protein</fullName>
    </submittedName>
</protein>
<dbReference type="HOGENOM" id="CLU_3276770_0_0_7"/>
<keyword evidence="2" id="KW-1185">Reference proteome</keyword>
<proteinExistence type="predicted"/>
<evidence type="ECO:0000313" key="1">
    <source>
        <dbReference type="EMBL" id="CAN97134.1"/>
    </source>
</evidence>
<sequence>MTRGAEGEGALAGAAAAPRLAAGGALYYASYRGEMAGEPSR</sequence>
<accession>A9GXS0</accession>
<dbReference type="Proteomes" id="UP000002139">
    <property type="component" value="Chromosome"/>
</dbReference>
<evidence type="ECO:0000313" key="2">
    <source>
        <dbReference type="Proteomes" id="UP000002139"/>
    </source>
</evidence>